<dbReference type="InterPro" id="IPR011990">
    <property type="entry name" value="TPR-like_helical_dom_sf"/>
</dbReference>
<dbReference type="Pfam" id="PF12796">
    <property type="entry name" value="Ank_2"/>
    <property type="match status" value="1"/>
</dbReference>
<dbReference type="SUPFAM" id="SSF48403">
    <property type="entry name" value="Ankyrin repeat"/>
    <property type="match status" value="1"/>
</dbReference>
<dbReference type="SUPFAM" id="SSF48452">
    <property type="entry name" value="TPR-like"/>
    <property type="match status" value="1"/>
</dbReference>
<reference evidence="3" key="1">
    <citation type="submission" date="2020-04" db="EMBL/GenBank/DDBJ databases">
        <title>Draft genome resource of the tomato pathogen Pseudocercospora fuligena.</title>
        <authorList>
            <person name="Zaccaron A."/>
        </authorList>
    </citation>
    <scope>NUCLEOTIDE SEQUENCE</scope>
    <source>
        <strain evidence="3">PF001</strain>
    </source>
</reference>
<sequence>MAGTIDKVIADCNDRLEEAYQYLDSRRQDWLARRLAQKIDAVIVDLNGIKARHTQDVQQIVNDYNIELLGKDDELSKRLRELEQERSARRAASRVAEQRQQTIDQQQKTILDQHKMIKSHEQTILDQHKTVKSHEQSIKALQDALTKERKNGEDQYQRGYKKGFAEGDKAGGRDVNEVVTQSSLDEGFQAFNAKNYKSARRDLLSAKAGIDKMAADRARRFETSRLHYALAVSGAYVEEIEQAKSALTAFLRHNSASANDEELLQIAHVQHLLAQICIGLGNIPEAIAACDSAYQTRERKLAPTHNWLHQTMTLRALIFEYQKQSGSARALRRIVPDQTRDTLQQLYGALRPLDKSASRGNQLVAQPSPASQLLPVWLMAKVKAVPLQPSKPAPTTPGKQQSSKPTQFPPTPPRTPVVDMKSRDALLTELNLTTNPGQELSWRMKQAIITGNQRDVASRIDNGDHVVPPALHLAALFNELEIAKMLVERGNANVNGQCTCNSSKPGKSVYGVTPMHLAIGARNVKMIQYLAKNGGNFGRQAAGAGQRFSAPPLWLLNERWLSKPGNAEPQKVVTVLATMKDCGWDTYARLNEDGQTMKDLAKKNLASRTALQGAVLQFLS</sequence>
<keyword evidence="1" id="KW-0040">ANK repeat</keyword>
<evidence type="ECO:0008006" key="5">
    <source>
        <dbReference type="Google" id="ProtNLM"/>
    </source>
</evidence>
<proteinExistence type="predicted"/>
<feature type="region of interest" description="Disordered" evidence="2">
    <location>
        <begin position="388"/>
        <end position="418"/>
    </location>
</feature>
<evidence type="ECO:0000256" key="1">
    <source>
        <dbReference type="PROSITE-ProRule" id="PRU00023"/>
    </source>
</evidence>
<dbReference type="Gene3D" id="1.25.40.10">
    <property type="entry name" value="Tetratricopeptide repeat domain"/>
    <property type="match status" value="1"/>
</dbReference>
<dbReference type="PROSITE" id="PS50297">
    <property type="entry name" value="ANK_REP_REGION"/>
    <property type="match status" value="1"/>
</dbReference>
<dbReference type="Gene3D" id="1.25.40.20">
    <property type="entry name" value="Ankyrin repeat-containing domain"/>
    <property type="match status" value="1"/>
</dbReference>
<name>A0A8H6RFX7_9PEZI</name>
<gene>
    <name evidence="3" type="ORF">HII31_06806</name>
</gene>
<feature type="repeat" description="ANK" evidence="1">
    <location>
        <begin position="510"/>
        <end position="542"/>
    </location>
</feature>
<dbReference type="EMBL" id="JABCIY010000155">
    <property type="protein sequence ID" value="KAF7191761.1"/>
    <property type="molecule type" value="Genomic_DNA"/>
</dbReference>
<comment type="caution">
    <text evidence="3">The sequence shown here is derived from an EMBL/GenBank/DDBJ whole genome shotgun (WGS) entry which is preliminary data.</text>
</comment>
<accession>A0A8H6RFX7</accession>
<evidence type="ECO:0000256" key="2">
    <source>
        <dbReference type="SAM" id="MobiDB-lite"/>
    </source>
</evidence>
<dbReference type="InterPro" id="IPR002110">
    <property type="entry name" value="Ankyrin_rpt"/>
</dbReference>
<evidence type="ECO:0000313" key="3">
    <source>
        <dbReference type="EMBL" id="KAF7191761.1"/>
    </source>
</evidence>
<organism evidence="3 4">
    <name type="scientific">Pseudocercospora fuligena</name>
    <dbReference type="NCBI Taxonomy" id="685502"/>
    <lineage>
        <taxon>Eukaryota</taxon>
        <taxon>Fungi</taxon>
        <taxon>Dikarya</taxon>
        <taxon>Ascomycota</taxon>
        <taxon>Pezizomycotina</taxon>
        <taxon>Dothideomycetes</taxon>
        <taxon>Dothideomycetidae</taxon>
        <taxon>Mycosphaerellales</taxon>
        <taxon>Mycosphaerellaceae</taxon>
        <taxon>Pseudocercospora</taxon>
    </lineage>
</organism>
<dbReference type="PROSITE" id="PS50088">
    <property type="entry name" value="ANK_REPEAT"/>
    <property type="match status" value="1"/>
</dbReference>
<dbReference type="AlphaFoldDB" id="A0A8H6RFX7"/>
<keyword evidence="4" id="KW-1185">Reference proteome</keyword>
<dbReference type="SMART" id="SM00248">
    <property type="entry name" value="ANK"/>
    <property type="match status" value="2"/>
</dbReference>
<protein>
    <recommendedName>
        <fullName evidence="5">Ankyrin repeat protein</fullName>
    </recommendedName>
</protein>
<dbReference type="Proteomes" id="UP000660729">
    <property type="component" value="Unassembled WGS sequence"/>
</dbReference>
<evidence type="ECO:0000313" key="4">
    <source>
        <dbReference type="Proteomes" id="UP000660729"/>
    </source>
</evidence>
<dbReference type="OrthoDB" id="3639343at2759"/>
<dbReference type="InterPro" id="IPR036770">
    <property type="entry name" value="Ankyrin_rpt-contain_sf"/>
</dbReference>